<reference evidence="1 2" key="1">
    <citation type="submission" date="2018-10" db="EMBL/GenBank/DDBJ databases">
        <authorList>
            <person name="Ekblom R."/>
            <person name="Jareborg N."/>
        </authorList>
    </citation>
    <scope>NUCLEOTIDE SEQUENCE [LARGE SCALE GENOMIC DNA]</scope>
    <source>
        <tissue evidence="1">Muscle</tissue>
    </source>
</reference>
<evidence type="ECO:0000313" key="1">
    <source>
        <dbReference type="EMBL" id="VCX04145.1"/>
    </source>
</evidence>
<sequence>MRLPTWLRYLDPCGLSRFTAMSSRSPHSVSAALKW</sequence>
<proteinExistence type="predicted"/>
<gene>
    <name evidence="1" type="ORF">BN2614_LOCUS2</name>
</gene>
<name>A0A9X9Q3R3_GULGU</name>
<dbReference type="AlphaFoldDB" id="A0A9X9Q3R3"/>
<comment type="caution">
    <text evidence="1">The sequence shown here is derived from an EMBL/GenBank/DDBJ whole genome shotgun (WGS) entry which is preliminary data.</text>
</comment>
<protein>
    <submittedName>
        <fullName evidence="1">Uncharacterized protein</fullName>
    </submittedName>
</protein>
<dbReference type="EMBL" id="CYRY02029451">
    <property type="protein sequence ID" value="VCX04145.1"/>
    <property type="molecule type" value="Genomic_DNA"/>
</dbReference>
<evidence type="ECO:0000313" key="2">
    <source>
        <dbReference type="Proteomes" id="UP000269945"/>
    </source>
</evidence>
<accession>A0A9X9Q3R3</accession>
<organism evidence="1 2">
    <name type="scientific">Gulo gulo</name>
    <name type="common">Wolverine</name>
    <name type="synonym">Gluton</name>
    <dbReference type="NCBI Taxonomy" id="48420"/>
    <lineage>
        <taxon>Eukaryota</taxon>
        <taxon>Metazoa</taxon>
        <taxon>Chordata</taxon>
        <taxon>Craniata</taxon>
        <taxon>Vertebrata</taxon>
        <taxon>Euteleostomi</taxon>
        <taxon>Mammalia</taxon>
        <taxon>Eutheria</taxon>
        <taxon>Laurasiatheria</taxon>
        <taxon>Carnivora</taxon>
        <taxon>Caniformia</taxon>
        <taxon>Musteloidea</taxon>
        <taxon>Mustelidae</taxon>
        <taxon>Guloninae</taxon>
        <taxon>Gulo</taxon>
    </lineage>
</organism>
<dbReference type="Proteomes" id="UP000269945">
    <property type="component" value="Unassembled WGS sequence"/>
</dbReference>
<keyword evidence="2" id="KW-1185">Reference proteome</keyword>